<organism evidence="2 3">
    <name type="scientific">Seleniivibrio woodruffii</name>
    <dbReference type="NCBI Taxonomy" id="1078050"/>
    <lineage>
        <taxon>Bacteria</taxon>
        <taxon>Pseudomonadati</taxon>
        <taxon>Deferribacterota</taxon>
        <taxon>Deferribacteres</taxon>
        <taxon>Deferribacterales</taxon>
        <taxon>Geovibrionaceae</taxon>
        <taxon>Seleniivibrio</taxon>
    </lineage>
</organism>
<dbReference type="SUPFAM" id="SSF51735">
    <property type="entry name" value="NAD(P)-binding Rossmann-fold domains"/>
    <property type="match status" value="1"/>
</dbReference>
<dbReference type="Proteomes" id="UP000294614">
    <property type="component" value="Unassembled WGS sequence"/>
</dbReference>
<accession>A0A4R1K9B5</accession>
<dbReference type="PANTHER" id="PTHR33303">
    <property type="entry name" value="CYTOPLASMIC PROTEIN-RELATED"/>
    <property type="match status" value="1"/>
</dbReference>
<dbReference type="InterPro" id="IPR036291">
    <property type="entry name" value="NAD(P)-bd_dom_sf"/>
</dbReference>
<dbReference type="Pfam" id="PF13380">
    <property type="entry name" value="CoA_binding_2"/>
    <property type="match status" value="1"/>
</dbReference>
<dbReference type="InterPro" id="IPR003781">
    <property type="entry name" value="CoA-bd"/>
</dbReference>
<evidence type="ECO:0000313" key="2">
    <source>
        <dbReference type="EMBL" id="TCK60443.1"/>
    </source>
</evidence>
<dbReference type="SMART" id="SM00881">
    <property type="entry name" value="CoA_binding"/>
    <property type="match status" value="1"/>
</dbReference>
<protein>
    <recommendedName>
        <fullName evidence="1">CoA-binding domain-containing protein</fullName>
    </recommendedName>
</protein>
<dbReference type="AlphaFoldDB" id="A0A4R1K9B5"/>
<reference evidence="2 3" key="1">
    <citation type="submission" date="2019-03" db="EMBL/GenBank/DDBJ databases">
        <title>Genomic Encyclopedia of Type Strains, Phase IV (KMG-IV): sequencing the most valuable type-strain genomes for metagenomic binning, comparative biology and taxonomic classification.</title>
        <authorList>
            <person name="Goeker M."/>
        </authorList>
    </citation>
    <scope>NUCLEOTIDE SEQUENCE [LARGE SCALE GENOMIC DNA]</scope>
    <source>
        <strain evidence="2 3">DSM 24984</strain>
    </source>
</reference>
<keyword evidence="3" id="KW-1185">Reference proteome</keyword>
<comment type="caution">
    <text evidence="2">The sequence shown here is derived from an EMBL/GenBank/DDBJ whole genome shotgun (WGS) entry which is preliminary data.</text>
</comment>
<dbReference type="PANTHER" id="PTHR33303:SF2">
    <property type="entry name" value="COA-BINDING DOMAIN-CONTAINING PROTEIN"/>
    <property type="match status" value="1"/>
</dbReference>
<dbReference type="EMBL" id="SMGG01000004">
    <property type="protein sequence ID" value="TCK60443.1"/>
    <property type="molecule type" value="Genomic_DNA"/>
</dbReference>
<evidence type="ECO:0000313" key="3">
    <source>
        <dbReference type="Proteomes" id="UP000294614"/>
    </source>
</evidence>
<evidence type="ECO:0000259" key="1">
    <source>
        <dbReference type="SMART" id="SM00881"/>
    </source>
</evidence>
<dbReference type="OrthoDB" id="9804695at2"/>
<sequence>MTNLTDDQLKELLLNAKTVAIVGASNKPERASNGIMKFLMKNGYTCVPVNPIEKEVLGVPTVDSLDELDFEPDIVDVFRQSAFAAEVVREAAGKNAKFIWLQEGVESEEAKKIAAYANIPYVEDKCIFKEFLRLGIAR</sequence>
<proteinExistence type="predicted"/>
<name>A0A4R1K9B5_9BACT</name>
<dbReference type="Gene3D" id="3.40.50.720">
    <property type="entry name" value="NAD(P)-binding Rossmann-like Domain"/>
    <property type="match status" value="1"/>
</dbReference>
<gene>
    <name evidence="2" type="ORF">C8D98_1317</name>
</gene>
<dbReference type="RefSeq" id="WP_132873141.1">
    <property type="nucleotide sequence ID" value="NZ_SMGG01000004.1"/>
</dbReference>
<feature type="domain" description="CoA-binding" evidence="1">
    <location>
        <begin position="13"/>
        <end position="105"/>
    </location>
</feature>